<accession>A0A2P6SN65</accession>
<name>A0A2P6SN65_ROSCH</name>
<protein>
    <recommendedName>
        <fullName evidence="6">Protein DETOXIFICATION</fullName>
    </recommendedName>
    <alternativeName>
        <fullName evidence="6">Multidrug and toxic compound extrusion protein</fullName>
    </alternativeName>
</protein>
<dbReference type="NCBIfam" id="TIGR00797">
    <property type="entry name" value="matE"/>
    <property type="match status" value="1"/>
</dbReference>
<evidence type="ECO:0000313" key="7">
    <source>
        <dbReference type="EMBL" id="PRQ60144.1"/>
    </source>
</evidence>
<feature type="transmembrane region" description="Helical" evidence="6">
    <location>
        <begin position="76"/>
        <end position="96"/>
    </location>
</feature>
<feature type="transmembrane region" description="Helical" evidence="6">
    <location>
        <begin position="564"/>
        <end position="584"/>
    </location>
</feature>
<dbReference type="GO" id="GO:0016020">
    <property type="term" value="C:membrane"/>
    <property type="evidence" value="ECO:0007669"/>
    <property type="project" value="UniProtKB-SubCell"/>
</dbReference>
<feature type="transmembrane region" description="Helical" evidence="6">
    <location>
        <begin position="495"/>
        <end position="515"/>
    </location>
</feature>
<sequence length="798" mass="87518">MFSFAINLPTQRFLQAQSKVGVLAWISFMAPGVNGAAVAYNITFWEVAVGQFVYAVFLCKESWNGFSWLAFKDTWAFARLSVASCMMFCLESWYTMSLNTLASQLKNAVIALGSFSICSNIHSGEIMFFAGINSAMSIRVSNELGMGHPRAAKYSICVAVLQSLLIGIVSMIFIFISRDYIAIVFTNSKVMQQAVARLAFFLGVTMLLNSVPQVLTGISVASPHVQNIKLSMVPHLLVHFSFLGVAVGSGWQEMVAYINLAAYYLLFGLPLAIFLALKQTWGLYGGIISGNALQILFLLIMTSRTNWDNETVPLLIIKPKSDETEDYVPVSSFEEAFSVFWKETVKLWKIAAPVAITMLFQYLIQSVTTIFVGHLGDLELSAVSLAHNVIGNISYGFLQGMAIALGTLCGQAYGAGQVGSLGIYLQRSWIVLSITSVILSSAYIYATPILMILGQDPHIANLAGKYSRKILPEMFSSTLNLSTQKFLQAQSKVGVITWMAFAALIAQTGLLHLFINVFGWGLSGAAAAYNITNWGIAIGQGVYCVFWCQEAWNTGFSWLAFKDIWVFAKLSFASCFMFCFELWYVVSVNILIGVLPNAVIALGSFSICTNFQNWELMLLVGVNAAISIRVSNELGMGHPRTAKYSVCVAVSQSLMVGIVSMIIIFITRNYIPIVFTDSEAMQRAVARLAYLLGVTMLLNSATQVLTGVAVGGGWQVMVAYINLGCYYLFGLPLAILLGFKANLGAMGLWGGMMSGSALQILFLLILTSRTNWDNEVEQTTKRIRKWGNQEKETQNIAC</sequence>
<keyword evidence="5 6" id="KW-0472">Membrane</keyword>
<evidence type="ECO:0000256" key="6">
    <source>
        <dbReference type="RuleBase" id="RU004914"/>
    </source>
</evidence>
<gene>
    <name evidence="7" type="ORF">RchiOBHm_Chr1g0378011</name>
</gene>
<evidence type="ECO:0000256" key="2">
    <source>
        <dbReference type="ARBA" id="ARBA00010199"/>
    </source>
</evidence>
<evidence type="ECO:0000256" key="5">
    <source>
        <dbReference type="ARBA" id="ARBA00023136"/>
    </source>
</evidence>
<feature type="transmembrane region" description="Helical" evidence="6">
    <location>
        <begin position="108"/>
        <end position="132"/>
    </location>
</feature>
<comment type="subcellular location">
    <subcellularLocation>
        <location evidence="1">Membrane</location>
        <topology evidence="1">Multi-pass membrane protein</topology>
    </subcellularLocation>
</comment>
<feature type="transmembrane region" description="Helical" evidence="6">
    <location>
        <begin position="590"/>
        <end position="607"/>
    </location>
</feature>
<reference evidence="7 8" key="1">
    <citation type="journal article" date="2018" name="Nat. Genet.">
        <title>The Rosa genome provides new insights in the design of modern roses.</title>
        <authorList>
            <person name="Bendahmane M."/>
        </authorList>
    </citation>
    <scope>NUCLEOTIDE SEQUENCE [LARGE SCALE GENOMIC DNA]</scope>
    <source>
        <strain evidence="8">cv. Old Blush</strain>
    </source>
</reference>
<evidence type="ECO:0000313" key="8">
    <source>
        <dbReference type="Proteomes" id="UP000238479"/>
    </source>
</evidence>
<proteinExistence type="inferred from homology"/>
<dbReference type="GO" id="GO:0015297">
    <property type="term" value="F:antiporter activity"/>
    <property type="evidence" value="ECO:0007669"/>
    <property type="project" value="InterPro"/>
</dbReference>
<dbReference type="EMBL" id="PDCK01000039">
    <property type="protein sequence ID" value="PRQ60144.1"/>
    <property type="molecule type" value="Genomic_DNA"/>
</dbReference>
<evidence type="ECO:0000256" key="3">
    <source>
        <dbReference type="ARBA" id="ARBA00022692"/>
    </source>
</evidence>
<dbReference type="OMA" id="QMFALRD"/>
<feature type="transmembrane region" description="Helical" evidence="6">
    <location>
        <begin position="428"/>
        <end position="446"/>
    </location>
</feature>
<comment type="similarity">
    <text evidence="2 6">Belongs to the multi antimicrobial extrusion (MATE) (TC 2.A.66.1) family.</text>
</comment>
<feature type="transmembrane region" description="Helical" evidence="6">
    <location>
        <begin position="350"/>
        <end position="373"/>
    </location>
</feature>
<feature type="transmembrane region" description="Helical" evidence="6">
    <location>
        <begin position="198"/>
        <end position="220"/>
    </location>
</feature>
<feature type="transmembrane region" description="Helical" evidence="6">
    <location>
        <begin position="232"/>
        <end position="251"/>
    </location>
</feature>
<organism evidence="7 8">
    <name type="scientific">Rosa chinensis</name>
    <name type="common">China rose</name>
    <dbReference type="NCBI Taxonomy" id="74649"/>
    <lineage>
        <taxon>Eukaryota</taxon>
        <taxon>Viridiplantae</taxon>
        <taxon>Streptophyta</taxon>
        <taxon>Embryophyta</taxon>
        <taxon>Tracheophyta</taxon>
        <taxon>Spermatophyta</taxon>
        <taxon>Magnoliopsida</taxon>
        <taxon>eudicotyledons</taxon>
        <taxon>Gunneridae</taxon>
        <taxon>Pentapetalae</taxon>
        <taxon>rosids</taxon>
        <taxon>fabids</taxon>
        <taxon>Rosales</taxon>
        <taxon>Rosaceae</taxon>
        <taxon>Rosoideae</taxon>
        <taxon>Rosoideae incertae sedis</taxon>
        <taxon>Rosa</taxon>
    </lineage>
</organism>
<feature type="transmembrane region" description="Helical" evidence="6">
    <location>
        <begin position="152"/>
        <end position="177"/>
    </location>
</feature>
<feature type="transmembrane region" description="Helical" evidence="6">
    <location>
        <begin position="642"/>
        <end position="667"/>
    </location>
</feature>
<feature type="transmembrane region" description="Helical" evidence="6">
    <location>
        <begin position="283"/>
        <end position="301"/>
    </location>
</feature>
<keyword evidence="4 6" id="KW-1133">Transmembrane helix</keyword>
<feature type="transmembrane region" description="Helical" evidence="6">
    <location>
        <begin position="717"/>
        <end position="739"/>
    </location>
</feature>
<dbReference type="Gramene" id="PRQ60144">
    <property type="protein sequence ID" value="PRQ60144"/>
    <property type="gene ID" value="RchiOBHm_Chr1g0378011"/>
</dbReference>
<dbReference type="AlphaFoldDB" id="A0A2P6SN65"/>
<dbReference type="GO" id="GO:0042910">
    <property type="term" value="F:xenobiotic transmembrane transporter activity"/>
    <property type="evidence" value="ECO:0007669"/>
    <property type="project" value="InterPro"/>
</dbReference>
<evidence type="ECO:0000256" key="1">
    <source>
        <dbReference type="ARBA" id="ARBA00004141"/>
    </source>
</evidence>
<keyword evidence="8" id="KW-1185">Reference proteome</keyword>
<dbReference type="InterPro" id="IPR045069">
    <property type="entry name" value="MATE_euk"/>
</dbReference>
<feature type="transmembrane region" description="Helical" evidence="6">
    <location>
        <begin position="258"/>
        <end position="277"/>
    </location>
</feature>
<dbReference type="CDD" id="cd13132">
    <property type="entry name" value="MATE_eukaryotic"/>
    <property type="match status" value="1"/>
</dbReference>
<comment type="caution">
    <text evidence="7">The sequence shown here is derived from an EMBL/GenBank/DDBJ whole genome shotgun (WGS) entry which is preliminary data.</text>
</comment>
<feature type="transmembrane region" description="Helical" evidence="6">
    <location>
        <begin position="688"/>
        <end position="711"/>
    </location>
</feature>
<evidence type="ECO:0000256" key="4">
    <source>
        <dbReference type="ARBA" id="ARBA00022989"/>
    </source>
</evidence>
<dbReference type="Pfam" id="PF01554">
    <property type="entry name" value="MatE"/>
    <property type="match status" value="3"/>
</dbReference>
<feature type="transmembrane region" description="Helical" evidence="6">
    <location>
        <begin position="746"/>
        <end position="766"/>
    </location>
</feature>
<feature type="transmembrane region" description="Helical" evidence="6">
    <location>
        <begin position="20"/>
        <end position="42"/>
    </location>
</feature>
<dbReference type="GO" id="GO:1990961">
    <property type="term" value="P:xenobiotic detoxification by transmembrane export across the plasma membrane"/>
    <property type="evidence" value="ECO:0007669"/>
    <property type="project" value="InterPro"/>
</dbReference>
<feature type="transmembrane region" description="Helical" evidence="6">
    <location>
        <begin position="393"/>
        <end position="416"/>
    </location>
</feature>
<dbReference type="PANTHER" id="PTHR11206">
    <property type="entry name" value="MULTIDRUG RESISTANCE PROTEIN"/>
    <property type="match status" value="1"/>
</dbReference>
<dbReference type="Proteomes" id="UP000238479">
    <property type="component" value="Chromosome 1"/>
</dbReference>
<keyword evidence="3 6" id="KW-0812">Transmembrane</keyword>
<dbReference type="InterPro" id="IPR002528">
    <property type="entry name" value="MATE_fam"/>
</dbReference>